<feature type="region of interest" description="Disordered" evidence="1">
    <location>
        <begin position="1"/>
        <end position="20"/>
    </location>
</feature>
<sequence length="106" mass="12014">MVLQETGHYEGQPTSPSLDNVFENDSEEAFWEVCHYDDQPTRCVVLTCAPSPPIFIAQAQTPLWISGLDTMRVNRPGTLSLLVRHRCQPVFIAQAQAHRWPMSSEM</sequence>
<protein>
    <submittedName>
        <fullName evidence="2">Uncharacterized protein</fullName>
    </submittedName>
</protein>
<dbReference type="HOGENOM" id="CLU_2224781_0_0_1"/>
<keyword evidence="3" id="KW-1185">Reference proteome</keyword>
<dbReference type="AlphaFoldDB" id="A0A0C2ZYX5"/>
<gene>
    <name evidence="2" type="ORF">SCLCIDRAFT_1130356</name>
</gene>
<reference evidence="2 3" key="1">
    <citation type="submission" date="2014-04" db="EMBL/GenBank/DDBJ databases">
        <authorList>
            <consortium name="DOE Joint Genome Institute"/>
            <person name="Kuo A."/>
            <person name="Kohler A."/>
            <person name="Nagy L.G."/>
            <person name="Floudas D."/>
            <person name="Copeland A."/>
            <person name="Barry K.W."/>
            <person name="Cichocki N."/>
            <person name="Veneault-Fourrey C."/>
            <person name="LaButti K."/>
            <person name="Lindquist E.A."/>
            <person name="Lipzen A."/>
            <person name="Lundell T."/>
            <person name="Morin E."/>
            <person name="Murat C."/>
            <person name="Sun H."/>
            <person name="Tunlid A."/>
            <person name="Henrissat B."/>
            <person name="Grigoriev I.V."/>
            <person name="Hibbett D.S."/>
            <person name="Martin F."/>
            <person name="Nordberg H.P."/>
            <person name="Cantor M.N."/>
            <person name="Hua S.X."/>
        </authorList>
    </citation>
    <scope>NUCLEOTIDE SEQUENCE [LARGE SCALE GENOMIC DNA]</scope>
    <source>
        <strain evidence="2 3">Foug A</strain>
    </source>
</reference>
<evidence type="ECO:0000313" key="2">
    <source>
        <dbReference type="EMBL" id="KIM57642.1"/>
    </source>
</evidence>
<proteinExistence type="predicted"/>
<reference evidence="3" key="2">
    <citation type="submission" date="2015-01" db="EMBL/GenBank/DDBJ databases">
        <title>Evolutionary Origins and Diversification of the Mycorrhizal Mutualists.</title>
        <authorList>
            <consortium name="DOE Joint Genome Institute"/>
            <consortium name="Mycorrhizal Genomics Consortium"/>
            <person name="Kohler A."/>
            <person name="Kuo A."/>
            <person name="Nagy L.G."/>
            <person name="Floudas D."/>
            <person name="Copeland A."/>
            <person name="Barry K.W."/>
            <person name="Cichocki N."/>
            <person name="Veneault-Fourrey C."/>
            <person name="LaButti K."/>
            <person name="Lindquist E.A."/>
            <person name="Lipzen A."/>
            <person name="Lundell T."/>
            <person name="Morin E."/>
            <person name="Murat C."/>
            <person name="Riley R."/>
            <person name="Ohm R."/>
            <person name="Sun H."/>
            <person name="Tunlid A."/>
            <person name="Henrissat B."/>
            <person name="Grigoriev I.V."/>
            <person name="Hibbett D.S."/>
            <person name="Martin F."/>
        </authorList>
    </citation>
    <scope>NUCLEOTIDE SEQUENCE [LARGE SCALE GENOMIC DNA]</scope>
    <source>
        <strain evidence="3">Foug A</strain>
    </source>
</reference>
<dbReference type="EMBL" id="KN822098">
    <property type="protein sequence ID" value="KIM57642.1"/>
    <property type="molecule type" value="Genomic_DNA"/>
</dbReference>
<name>A0A0C2ZYX5_9AGAM</name>
<accession>A0A0C2ZYX5</accession>
<organism evidence="2 3">
    <name type="scientific">Scleroderma citrinum Foug A</name>
    <dbReference type="NCBI Taxonomy" id="1036808"/>
    <lineage>
        <taxon>Eukaryota</taxon>
        <taxon>Fungi</taxon>
        <taxon>Dikarya</taxon>
        <taxon>Basidiomycota</taxon>
        <taxon>Agaricomycotina</taxon>
        <taxon>Agaricomycetes</taxon>
        <taxon>Agaricomycetidae</taxon>
        <taxon>Boletales</taxon>
        <taxon>Sclerodermatineae</taxon>
        <taxon>Sclerodermataceae</taxon>
        <taxon>Scleroderma</taxon>
    </lineage>
</organism>
<dbReference type="InParanoid" id="A0A0C2ZYX5"/>
<evidence type="ECO:0000256" key="1">
    <source>
        <dbReference type="SAM" id="MobiDB-lite"/>
    </source>
</evidence>
<dbReference type="Proteomes" id="UP000053989">
    <property type="component" value="Unassembled WGS sequence"/>
</dbReference>
<evidence type="ECO:0000313" key="3">
    <source>
        <dbReference type="Proteomes" id="UP000053989"/>
    </source>
</evidence>